<dbReference type="SUPFAM" id="SSF90257">
    <property type="entry name" value="Myosin rod fragments"/>
    <property type="match status" value="6"/>
</dbReference>
<dbReference type="Pfam" id="PF00063">
    <property type="entry name" value="Myosin_head"/>
    <property type="match status" value="1"/>
</dbReference>
<dbReference type="FunFam" id="1.20.5.340:FF:000025">
    <property type="entry name" value="Myosin heavy chain, isoform G"/>
    <property type="match status" value="1"/>
</dbReference>
<dbReference type="FunFam" id="2.30.30.360:FF:000001">
    <property type="entry name" value="Myosin heavy chain"/>
    <property type="match status" value="1"/>
</dbReference>
<dbReference type="PRINTS" id="PR00193">
    <property type="entry name" value="MYOSINHEAVY"/>
</dbReference>
<dbReference type="Gene3D" id="1.10.10.820">
    <property type="match status" value="1"/>
</dbReference>
<dbReference type="FunFam" id="3.40.850.10:FF:000024">
    <property type="entry name" value="Myosin heavy chain, isoform J"/>
    <property type="match status" value="1"/>
</dbReference>
<dbReference type="Gene3D" id="1.20.5.4820">
    <property type="match status" value="1"/>
</dbReference>
<evidence type="ECO:0000256" key="5">
    <source>
        <dbReference type="ARBA" id="ARBA00022490"/>
    </source>
</evidence>
<proteinExistence type="inferred from homology"/>
<evidence type="ECO:0000256" key="7">
    <source>
        <dbReference type="ARBA" id="ARBA00022840"/>
    </source>
</evidence>
<dbReference type="FunFam" id="1.20.5.370:FF:000008">
    <property type="entry name" value="Myosin heavy chain"/>
    <property type="match status" value="1"/>
</dbReference>
<feature type="compositionally biased region" description="Basic and acidic residues" evidence="14">
    <location>
        <begin position="1463"/>
        <end position="1478"/>
    </location>
</feature>
<dbReference type="InterPro" id="IPR002928">
    <property type="entry name" value="Myosin_tail"/>
</dbReference>
<keyword evidence="3" id="KW-0787">Thick filament</keyword>
<dbReference type="FunFam" id="1.20.120.720:FF:000001">
    <property type="entry name" value="Myosin heavy chain, muscle"/>
    <property type="match status" value="1"/>
</dbReference>
<evidence type="ECO:0000256" key="1">
    <source>
        <dbReference type="ARBA" id="ARBA00004657"/>
    </source>
</evidence>
<evidence type="ECO:0008006" key="19">
    <source>
        <dbReference type="Google" id="ProtNLM"/>
    </source>
</evidence>
<evidence type="ECO:0000256" key="2">
    <source>
        <dbReference type="ARBA" id="ARBA00008314"/>
    </source>
</evidence>
<dbReference type="Gene3D" id="4.10.270.10">
    <property type="entry name" value="Myosin, subunit A"/>
    <property type="match status" value="1"/>
</dbReference>
<dbReference type="Pfam" id="PF01576">
    <property type="entry name" value="Myosin_tail_1"/>
    <property type="match status" value="1"/>
</dbReference>
<feature type="region of interest" description="Disordered" evidence="14">
    <location>
        <begin position="1078"/>
        <end position="1131"/>
    </location>
</feature>
<evidence type="ECO:0000259" key="16">
    <source>
        <dbReference type="PROSITE" id="PS51844"/>
    </source>
</evidence>
<dbReference type="Gene3D" id="2.30.30.360">
    <property type="entry name" value="Myosin S1 fragment, N-terminal"/>
    <property type="match status" value="1"/>
</dbReference>
<dbReference type="SMART" id="SM00242">
    <property type="entry name" value="MYSc"/>
    <property type="match status" value="1"/>
</dbReference>
<dbReference type="GO" id="GO:0016459">
    <property type="term" value="C:myosin complex"/>
    <property type="evidence" value="ECO:0007669"/>
    <property type="project" value="UniProtKB-KW"/>
</dbReference>
<keyword evidence="4" id="KW-0488">Methylation</keyword>
<comment type="similarity">
    <text evidence="2 13">Belongs to the TRAFAC class myosin-kinesin ATPase superfamily. Myosin family.</text>
</comment>
<dbReference type="InterPro" id="IPR036961">
    <property type="entry name" value="Kinesin_motor_dom_sf"/>
</dbReference>
<protein>
    <recommendedName>
        <fullName evidence="19">Myosin motor domain-containing protein</fullName>
    </recommendedName>
</protein>
<dbReference type="Gene3D" id="1.20.120.720">
    <property type="entry name" value="Myosin VI head, motor domain, U50 subdomain"/>
    <property type="match status" value="1"/>
</dbReference>
<feature type="region of interest" description="Disordered" evidence="14">
    <location>
        <begin position="2077"/>
        <end position="2114"/>
    </location>
</feature>
<dbReference type="SUPFAM" id="SSF57997">
    <property type="entry name" value="Tropomyosin"/>
    <property type="match status" value="1"/>
</dbReference>
<dbReference type="Gene3D" id="1.20.5.340">
    <property type="match status" value="4"/>
</dbReference>
<dbReference type="FunFam" id="1.20.5.340:FF:000036">
    <property type="entry name" value="Myosin heavy chain"/>
    <property type="match status" value="1"/>
</dbReference>
<dbReference type="InterPro" id="IPR001609">
    <property type="entry name" value="Myosin_head_motor_dom-like"/>
</dbReference>
<feature type="region of interest" description="Disordered" evidence="14">
    <location>
        <begin position="20"/>
        <end position="52"/>
    </location>
</feature>
<accession>A0A8S1HU27</accession>
<evidence type="ECO:0000256" key="4">
    <source>
        <dbReference type="ARBA" id="ARBA00022481"/>
    </source>
</evidence>
<feature type="binding site" evidence="13">
    <location>
        <begin position="251"/>
        <end position="258"/>
    </location>
    <ligand>
        <name>ATP</name>
        <dbReference type="ChEBI" id="CHEBI:30616"/>
    </ligand>
</feature>
<comment type="subcellular location">
    <subcellularLocation>
        <location evidence="1">Cytoplasm</location>
        <location evidence="1">Myofibril</location>
    </subcellularLocation>
</comment>
<dbReference type="SUPFAM" id="SSF52540">
    <property type="entry name" value="P-loop containing nucleoside triphosphate hydrolases"/>
    <property type="match status" value="1"/>
</dbReference>
<comment type="caution">
    <text evidence="17">The sequence shown here is derived from an EMBL/GenBank/DDBJ whole genome shotgun (WGS) entry which is preliminary data.</text>
</comment>
<dbReference type="PROSITE" id="PS51844">
    <property type="entry name" value="SH3_LIKE"/>
    <property type="match status" value="1"/>
</dbReference>
<sequence>MSRKHYKKCGTVCLLGRRKDGPETVGSRGGGWSTRGANNPPSTSIQPSVSARPPSNLSYLLYSYKTALFLFHSNVTTMSHESDPGWQFLRQSQEQLLAATTKKFDSKKNVWIVDPEEGFIAAEIKSTKGDTITVVTSKGTEKSLKKDDAQQMNPPKYEKTEDMANLTFLNDASVLHNLRQRYYSMMIYTYSGLFCVVINPYKRLPIYSEAVCQMYLGKRRNEMPPHLFAVSDEAYRNMINDRENQSMLITGESGAGKTENTKKVISYFAMVGASQQSGAQKKKDKNKVSLEDQIVQTNPVLEAFGNAKTVRNNNSSRFGKFIRIHFNHAGKVAGADIEHYLLEKSRVIKQAPGERCYHIFYQIYSGAVPGLKEKLFLNRPIKDYHFVAQAEVTIDGVDDKEEMLITDEAFDIMKFTAKEKEELFSITAGIMHMGELKFKQRPREEQAELEDGKEGELACKLYGVDTEKFINAMLKPRVKVGTEWVNKGQNLEQVNWAIGALAKALFARLFTWLIKRCNKTLDAQDLSRDFFIGVLDIAGFEIFDLNSFEQLWINFVNEKLQQFFNHHMFVLEQEEYKREGIQWEFIDFGLDLQACIELIEKPLGIVSMLDEECIVPKATDMTLASKLNDQHLGKHPNFQKPKPPKGKQAEAHLAIVHYAGTVRYNVKAWLEKNKDPLNDTAVTVLKANKTNQLMCDIWADYNTQEDVAAMAKDGKKSAGKKKGKSASFMTVSMMYRESLNNLMHMLHQTHPHFIRCIIPNEQKKSGMIEASLVLNQLTCNGVLEGIRICRKGFPNRMPYNDFKQRYGPLTPEEASIKDAKKAGEKMMGELVKRNALRNEDHRLGMTKNAPVFTSPCQFCCFPLVSSNFGYAVLAADAAKSGKDDKESGEKIAAQLIKDGSLKPEEFQCGLTKVFFKAGVLAHLEELRDEALGKIMTKFQCACRHYLAQCEYKRKLDQKVGLLILQRNVRAWCTLRTWSWFKLFGRVKPLIKGNKKDEEFEALEKKYKLLEEEKKKEEAKRKDTEAENARLQAEKQAMLIQLEQERDSNAEGEERSAKLLAQKADIEKQMSDLNDQLADQEDKNAALTKAKKKVEQDNESLKKTVGDLETTIKKQESEKQAKDHQIRSLQDEIASQDEVISKLNKEKKHQEEVNRKLLEDIQAEEDKVNHLNKLKSKLESTLDEVEDMLEREKRGRQDVEKQKRKIEGELKLAQESIEELNRHKHEQDQVIKKKDAELHSLQARLEDEQSLVAKLQRQIKELLAKIQELEEELESERQSRSKAEKARNEMQLELEELGDRLDEAGGATQAQMELNKKREAELAKLRRDLEDSAINSETAMAALRKKHNDAVAELSDQLDMIQKMRAKLEKEKAQQQREIDELQQAADVEAKQRQNSERMSKQLEAQLTDMTLKSDEQARLIQELIMAKNKTSSENNDLNRQLEDAESQLAALNRIKQQQNAQMDELKRSLEQESRERQSLHAQAANYSLECEQLREQLEEEQDAKTELQRLISKANAEAQQWRARFEGEGVNRAEELEEARRKLTHKVQEMQEQLENANQKIGSLEKTRQRLAHELEDAQVDADRANSIASSLEKKQKGFDKVIDEWKRKCEALVAEVEQSQRETRAAATETFRLRNQLEEAGEQVEGVRRENKALAQELKDITDQLGEGGKSVHDLQKIRRRLELEKEELQQALDDAEGALEGEEAKVMRAQVEVSQIRSEIEKRLQEKEEEFENTRKNHARALESMQASLETESRGRAELLRLKKKLEADINELEIALDHSNKANVDAQKTLKRYQDNVRDLQAQVDEEQRNIAEARDQASLAERRSQVLQQEKEDLAVVYEQAERSRRQAELECVEHKESANSYANTNAALLAHKRKLEGELQQLHGEVEEAMSEMKSADDRAKKATMDATRLSDELRAEQEHAQNLDRSKRAYESQLKDLQARLDEAEAAGVKGGKRQIAKLDTRIRELEAELDSESRRHAETAKNLRNKDRRARELQFQVDEDKKATERMYDLIEKLQQKIKTYKRQVDDAEGLASANLAKYRQLQHALEDAEERADAAENALQKMRLKGRSGSAVFGPRGLAHSMSTTGINMRRGGSRSGILDDDFAEE</sequence>
<dbReference type="Gene3D" id="3.30.70.1590">
    <property type="match status" value="1"/>
</dbReference>
<dbReference type="EMBL" id="CAJGYM010000101">
    <property type="protein sequence ID" value="CAD6197681.1"/>
    <property type="molecule type" value="Genomic_DNA"/>
</dbReference>
<keyword evidence="10 13" id="KW-0505">Motor protein</keyword>
<evidence type="ECO:0000313" key="18">
    <source>
        <dbReference type="Proteomes" id="UP000835052"/>
    </source>
</evidence>
<dbReference type="Pfam" id="PF02736">
    <property type="entry name" value="Myosin_N"/>
    <property type="match status" value="1"/>
</dbReference>
<organism evidence="17 18">
    <name type="scientific">Caenorhabditis auriculariae</name>
    <dbReference type="NCBI Taxonomy" id="2777116"/>
    <lineage>
        <taxon>Eukaryota</taxon>
        <taxon>Metazoa</taxon>
        <taxon>Ecdysozoa</taxon>
        <taxon>Nematoda</taxon>
        <taxon>Chromadorea</taxon>
        <taxon>Rhabditida</taxon>
        <taxon>Rhabditina</taxon>
        <taxon>Rhabditomorpha</taxon>
        <taxon>Rhabditoidea</taxon>
        <taxon>Rhabditidae</taxon>
        <taxon>Peloderinae</taxon>
        <taxon>Caenorhabditis</taxon>
    </lineage>
</organism>
<reference evidence="17" key="1">
    <citation type="submission" date="2020-10" db="EMBL/GenBank/DDBJ databases">
        <authorList>
            <person name="Kikuchi T."/>
        </authorList>
    </citation>
    <scope>NUCLEOTIDE SEQUENCE</scope>
    <source>
        <strain evidence="17">NKZ352</strain>
    </source>
</reference>
<dbReference type="Gene3D" id="3.40.850.10">
    <property type="entry name" value="Kinesin motor domain"/>
    <property type="match status" value="1"/>
</dbReference>
<evidence type="ECO:0000256" key="11">
    <source>
        <dbReference type="ARBA" id="ARBA00023179"/>
    </source>
</evidence>
<dbReference type="InterPro" id="IPR008989">
    <property type="entry name" value="Myosin_S1_N"/>
</dbReference>
<name>A0A8S1HU27_9PELO</name>
<dbReference type="GO" id="GO:0007015">
    <property type="term" value="P:actin filament organization"/>
    <property type="evidence" value="ECO:0007669"/>
    <property type="project" value="TreeGrafter"/>
</dbReference>
<dbReference type="InterPro" id="IPR027417">
    <property type="entry name" value="P-loop_NTPase"/>
</dbReference>
<feature type="domain" description="Myosin N-terminal SH3-like" evidence="16">
    <location>
        <begin position="105"/>
        <end position="154"/>
    </location>
</feature>
<feature type="domain" description="Myosin motor" evidence="15">
    <location>
        <begin position="158"/>
        <end position="928"/>
    </location>
</feature>
<dbReference type="GO" id="GO:0051015">
    <property type="term" value="F:actin filament binding"/>
    <property type="evidence" value="ECO:0007669"/>
    <property type="project" value="InterPro"/>
</dbReference>
<dbReference type="FunFam" id="1.20.5.370:FF:000009">
    <property type="entry name" value="Myosin heavy chain, isoform G"/>
    <property type="match status" value="1"/>
</dbReference>
<dbReference type="Gene3D" id="1.20.58.530">
    <property type="match status" value="1"/>
</dbReference>
<keyword evidence="7 13" id="KW-0067">ATP-binding</keyword>
<evidence type="ECO:0000313" key="17">
    <source>
        <dbReference type="EMBL" id="CAD6197681.1"/>
    </source>
</evidence>
<keyword evidence="12 13" id="KW-0009">Actin-binding</keyword>
<dbReference type="FunFam" id="1.10.10.820:FF:000001">
    <property type="entry name" value="Myosin heavy chain"/>
    <property type="match status" value="1"/>
</dbReference>
<dbReference type="PANTHER" id="PTHR13140:SF857">
    <property type="entry name" value="MYOSIN-11"/>
    <property type="match status" value="1"/>
</dbReference>
<feature type="compositionally biased region" description="Polar residues" evidence="14">
    <location>
        <begin position="35"/>
        <end position="52"/>
    </location>
</feature>
<keyword evidence="6 13" id="KW-0547">Nucleotide-binding</keyword>
<keyword evidence="18" id="KW-1185">Reference proteome</keyword>
<feature type="region of interest" description="Disordered" evidence="14">
    <location>
        <begin position="1915"/>
        <end position="1934"/>
    </location>
</feature>
<dbReference type="Gene3D" id="1.20.5.370">
    <property type="match status" value="4"/>
</dbReference>
<dbReference type="CDD" id="cd01377">
    <property type="entry name" value="MYSc_class_II"/>
    <property type="match status" value="1"/>
</dbReference>
<keyword evidence="8" id="KW-0175">Coiled coil</keyword>
<feature type="compositionally biased region" description="Basic and acidic residues" evidence="14">
    <location>
        <begin position="1092"/>
        <end position="1129"/>
    </location>
</feature>
<evidence type="ECO:0000256" key="6">
    <source>
        <dbReference type="ARBA" id="ARBA00022741"/>
    </source>
</evidence>
<dbReference type="Proteomes" id="UP000835052">
    <property type="component" value="Unassembled WGS sequence"/>
</dbReference>
<dbReference type="InterPro" id="IPR004009">
    <property type="entry name" value="SH3_Myosin"/>
</dbReference>
<dbReference type="OrthoDB" id="6108017at2759"/>
<evidence type="ECO:0000256" key="14">
    <source>
        <dbReference type="SAM" id="MobiDB-lite"/>
    </source>
</evidence>
<dbReference type="InterPro" id="IPR014751">
    <property type="entry name" value="XRCC4-like_C"/>
</dbReference>
<dbReference type="GO" id="GO:0005524">
    <property type="term" value="F:ATP binding"/>
    <property type="evidence" value="ECO:0007669"/>
    <property type="project" value="UniProtKB-UniRule"/>
</dbReference>
<evidence type="ECO:0000259" key="15">
    <source>
        <dbReference type="PROSITE" id="PS51456"/>
    </source>
</evidence>
<dbReference type="PANTHER" id="PTHR13140">
    <property type="entry name" value="MYOSIN"/>
    <property type="match status" value="1"/>
</dbReference>
<evidence type="ECO:0000256" key="8">
    <source>
        <dbReference type="ARBA" id="ARBA00023054"/>
    </source>
</evidence>
<dbReference type="PROSITE" id="PS51456">
    <property type="entry name" value="MYOSIN_MOTOR"/>
    <property type="match status" value="1"/>
</dbReference>
<keyword evidence="5" id="KW-0963">Cytoplasm</keyword>
<evidence type="ECO:0000256" key="10">
    <source>
        <dbReference type="ARBA" id="ARBA00023175"/>
    </source>
</evidence>
<dbReference type="GO" id="GO:0016020">
    <property type="term" value="C:membrane"/>
    <property type="evidence" value="ECO:0007669"/>
    <property type="project" value="TreeGrafter"/>
</dbReference>
<dbReference type="GO" id="GO:0000146">
    <property type="term" value="F:microfilament motor activity"/>
    <property type="evidence" value="ECO:0007669"/>
    <property type="project" value="TreeGrafter"/>
</dbReference>
<keyword evidence="11" id="KW-0514">Muscle protein</keyword>
<keyword evidence="9 13" id="KW-0518">Myosin</keyword>
<evidence type="ECO:0000256" key="3">
    <source>
        <dbReference type="ARBA" id="ARBA00022433"/>
    </source>
</evidence>
<dbReference type="FunFam" id="1.20.5.370:FF:000010">
    <property type="entry name" value="Myosin heavy chain, isoform G"/>
    <property type="match status" value="1"/>
</dbReference>
<gene>
    <name evidence="17" type="ORF">CAUJ_LOCUS13590</name>
</gene>
<feature type="region of interest" description="Disordered" evidence="14">
    <location>
        <begin position="1457"/>
        <end position="1478"/>
    </location>
</feature>
<feature type="region of interest" description="Actin-binding" evidence="13">
    <location>
        <begin position="739"/>
        <end position="761"/>
    </location>
</feature>
<evidence type="ECO:0000256" key="12">
    <source>
        <dbReference type="ARBA" id="ARBA00023203"/>
    </source>
</evidence>
<dbReference type="GO" id="GO:0005863">
    <property type="term" value="C:striated muscle myosin thick filament"/>
    <property type="evidence" value="ECO:0007669"/>
    <property type="project" value="UniProtKB-ARBA"/>
</dbReference>
<dbReference type="FunFam" id="1.20.5.340:FF:000021">
    <property type="entry name" value="Myosin heavy chain, isoform G"/>
    <property type="match status" value="1"/>
</dbReference>
<evidence type="ECO:0000256" key="13">
    <source>
        <dbReference type="PROSITE-ProRule" id="PRU00782"/>
    </source>
</evidence>
<dbReference type="FunFam" id="1.20.58.530:FF:000001">
    <property type="entry name" value="Myosin heavy chain"/>
    <property type="match status" value="1"/>
</dbReference>
<evidence type="ECO:0000256" key="9">
    <source>
        <dbReference type="ARBA" id="ARBA00023123"/>
    </source>
</evidence>